<evidence type="ECO:0000259" key="15">
    <source>
        <dbReference type="PROSITE" id="PS50800"/>
    </source>
</evidence>
<dbReference type="STRING" id="1088818.A0A2I0A8N1"/>
<dbReference type="InterPro" id="IPR011011">
    <property type="entry name" value="Znf_FYVE_PHD"/>
</dbReference>
<evidence type="ECO:0000256" key="3">
    <source>
        <dbReference type="ARBA" id="ARBA00005383"/>
    </source>
</evidence>
<dbReference type="FunFam" id="1.10.720.30:FF:000014">
    <property type="entry name" value="E3 SUMO-protein ligase SIZ1"/>
    <property type="match status" value="1"/>
</dbReference>
<gene>
    <name evidence="17" type="primary">SIZ1</name>
    <name evidence="17" type="ORF">AXF42_Ash008125</name>
</gene>
<dbReference type="CDD" id="cd16792">
    <property type="entry name" value="SP-RING_Siz-like"/>
    <property type="match status" value="1"/>
</dbReference>
<feature type="domain" description="SAP" evidence="15">
    <location>
        <begin position="56"/>
        <end position="90"/>
    </location>
</feature>
<dbReference type="Gene3D" id="3.30.40.10">
    <property type="entry name" value="Zinc/RING finger domain, C3HC4 (zinc finger)"/>
    <property type="match status" value="2"/>
</dbReference>
<dbReference type="SMART" id="SM00249">
    <property type="entry name" value="PHD"/>
    <property type="match status" value="1"/>
</dbReference>
<comment type="similarity">
    <text evidence="3">Belongs to the PIAS family.</text>
</comment>
<keyword evidence="6 13" id="KW-0863">Zinc-finger</keyword>
<comment type="function">
    <text evidence="10">Probable SUMO E3 ligase that may regulate Pi starvation responses.</text>
</comment>
<evidence type="ECO:0000313" key="18">
    <source>
        <dbReference type="Proteomes" id="UP000236161"/>
    </source>
</evidence>
<evidence type="ECO:0000256" key="7">
    <source>
        <dbReference type="ARBA" id="ARBA00022786"/>
    </source>
</evidence>
<organism evidence="17 18">
    <name type="scientific">Apostasia shenzhenica</name>
    <dbReference type="NCBI Taxonomy" id="1088818"/>
    <lineage>
        <taxon>Eukaryota</taxon>
        <taxon>Viridiplantae</taxon>
        <taxon>Streptophyta</taxon>
        <taxon>Embryophyta</taxon>
        <taxon>Tracheophyta</taxon>
        <taxon>Spermatophyta</taxon>
        <taxon>Magnoliopsida</taxon>
        <taxon>Liliopsida</taxon>
        <taxon>Asparagales</taxon>
        <taxon>Orchidaceae</taxon>
        <taxon>Apostasioideae</taxon>
        <taxon>Apostasia</taxon>
    </lineage>
</organism>
<dbReference type="GO" id="GO:0061665">
    <property type="term" value="F:SUMO ligase activity"/>
    <property type="evidence" value="ECO:0007669"/>
    <property type="project" value="TreeGrafter"/>
</dbReference>
<dbReference type="PROSITE" id="PS01359">
    <property type="entry name" value="ZF_PHD_1"/>
    <property type="match status" value="1"/>
</dbReference>
<feature type="compositionally biased region" description="Low complexity" evidence="14">
    <location>
        <begin position="862"/>
        <end position="875"/>
    </location>
</feature>
<dbReference type="GO" id="GO:0016925">
    <property type="term" value="P:protein sumoylation"/>
    <property type="evidence" value="ECO:0007669"/>
    <property type="project" value="UniProtKB-UniPathway"/>
</dbReference>
<name>A0A2I0A8N1_9ASPA</name>
<feature type="region of interest" description="Disordered" evidence="14">
    <location>
        <begin position="860"/>
        <end position="898"/>
    </location>
</feature>
<dbReference type="InterPro" id="IPR036361">
    <property type="entry name" value="SAP_dom_sf"/>
</dbReference>
<dbReference type="GO" id="GO:0000785">
    <property type="term" value="C:chromatin"/>
    <property type="evidence" value="ECO:0007669"/>
    <property type="project" value="TreeGrafter"/>
</dbReference>
<dbReference type="InterPro" id="IPR003034">
    <property type="entry name" value="SAP_dom"/>
</dbReference>
<dbReference type="GO" id="GO:0016874">
    <property type="term" value="F:ligase activity"/>
    <property type="evidence" value="ECO:0007669"/>
    <property type="project" value="UniProtKB-KW"/>
</dbReference>
<keyword evidence="9" id="KW-0539">Nucleus</keyword>
<dbReference type="UniPathway" id="UPA00886"/>
<dbReference type="PANTHER" id="PTHR10782">
    <property type="entry name" value="ZINC FINGER MIZ DOMAIN-CONTAINING PROTEIN"/>
    <property type="match status" value="1"/>
</dbReference>
<evidence type="ECO:0000313" key="17">
    <source>
        <dbReference type="EMBL" id="PKA51896.1"/>
    </source>
</evidence>
<accession>A0A2I0A8N1</accession>
<reference evidence="17 18" key="1">
    <citation type="journal article" date="2017" name="Nature">
        <title>The Apostasia genome and the evolution of orchids.</title>
        <authorList>
            <person name="Zhang G.Q."/>
            <person name="Liu K.W."/>
            <person name="Li Z."/>
            <person name="Lohaus R."/>
            <person name="Hsiao Y.Y."/>
            <person name="Niu S.C."/>
            <person name="Wang J.Y."/>
            <person name="Lin Y.C."/>
            <person name="Xu Q."/>
            <person name="Chen L.J."/>
            <person name="Yoshida K."/>
            <person name="Fujiwara S."/>
            <person name="Wang Z.W."/>
            <person name="Zhang Y.Q."/>
            <person name="Mitsuda N."/>
            <person name="Wang M."/>
            <person name="Liu G.H."/>
            <person name="Pecoraro L."/>
            <person name="Huang H.X."/>
            <person name="Xiao X.J."/>
            <person name="Lin M."/>
            <person name="Wu X.Y."/>
            <person name="Wu W.L."/>
            <person name="Chen Y.Y."/>
            <person name="Chang S.B."/>
            <person name="Sakamoto S."/>
            <person name="Ohme-Takagi M."/>
            <person name="Yagi M."/>
            <person name="Zeng S.J."/>
            <person name="Shen C.Y."/>
            <person name="Yeh C.M."/>
            <person name="Luo Y.B."/>
            <person name="Tsai W.C."/>
            <person name="Van de Peer Y."/>
            <person name="Liu Z.J."/>
        </authorList>
    </citation>
    <scope>NUCLEOTIDE SEQUENCE [LARGE SCALE GENOMIC DNA]</scope>
    <source>
        <strain evidence="18">cv. Shenzhen</strain>
        <tissue evidence="17">Stem</tissue>
    </source>
</reference>
<dbReference type="InterPro" id="IPR019786">
    <property type="entry name" value="Zinc_finger_PHD-type_CS"/>
</dbReference>
<dbReference type="PROSITE" id="PS50800">
    <property type="entry name" value="SAP"/>
    <property type="match status" value="1"/>
</dbReference>
<dbReference type="InterPro" id="IPR001965">
    <property type="entry name" value="Znf_PHD"/>
</dbReference>
<dbReference type="GO" id="GO:0005634">
    <property type="term" value="C:nucleus"/>
    <property type="evidence" value="ECO:0007669"/>
    <property type="project" value="UniProtKB-SubCell"/>
</dbReference>
<dbReference type="InterPro" id="IPR031141">
    <property type="entry name" value="SIZ1/2_SP-RING"/>
</dbReference>
<dbReference type="Pfam" id="PF02037">
    <property type="entry name" value="SAP"/>
    <property type="match status" value="1"/>
</dbReference>
<dbReference type="Gene3D" id="1.10.720.30">
    <property type="entry name" value="SAP domain"/>
    <property type="match status" value="1"/>
</dbReference>
<comment type="pathway">
    <text evidence="2">Protein modification; protein sumoylation.</text>
</comment>
<dbReference type="SUPFAM" id="SSF68906">
    <property type="entry name" value="SAP domain"/>
    <property type="match status" value="1"/>
</dbReference>
<protein>
    <recommendedName>
        <fullName evidence="11">E3 SUMO-protein ligase SIZ1</fullName>
    </recommendedName>
    <alternativeName>
        <fullName evidence="12">E3 SUMO-protein transferase SIZ1</fullName>
    </alternativeName>
</protein>
<dbReference type="SUPFAM" id="SSF57903">
    <property type="entry name" value="FYVE/PHD zinc finger"/>
    <property type="match status" value="1"/>
</dbReference>
<evidence type="ECO:0000256" key="14">
    <source>
        <dbReference type="SAM" id="MobiDB-lite"/>
    </source>
</evidence>
<dbReference type="PANTHER" id="PTHR10782:SF102">
    <property type="entry name" value="E3 SUMO-PROTEIN LIGASE SIZ1"/>
    <property type="match status" value="1"/>
</dbReference>
<dbReference type="CDD" id="cd15570">
    <property type="entry name" value="PHD_Bye1p_SIZ1_like"/>
    <property type="match status" value="1"/>
</dbReference>
<dbReference type="FunFam" id="3.30.40.10:FF:000241">
    <property type="entry name" value="E3 SUMO-protein ligase SIZ2"/>
    <property type="match status" value="1"/>
</dbReference>
<keyword evidence="8" id="KW-0862">Zinc</keyword>
<keyword evidence="5" id="KW-0479">Metal-binding</keyword>
<dbReference type="GO" id="GO:0008270">
    <property type="term" value="F:zinc ion binding"/>
    <property type="evidence" value="ECO:0007669"/>
    <property type="project" value="UniProtKB-KW"/>
</dbReference>
<dbReference type="OrthoDB" id="28127at2759"/>
<keyword evidence="7" id="KW-0833">Ubl conjugation pathway</keyword>
<proteinExistence type="inferred from homology"/>
<evidence type="ECO:0000256" key="8">
    <source>
        <dbReference type="ARBA" id="ARBA00022833"/>
    </source>
</evidence>
<evidence type="ECO:0000256" key="1">
    <source>
        <dbReference type="ARBA" id="ARBA00004123"/>
    </source>
</evidence>
<keyword evidence="17" id="KW-0436">Ligase</keyword>
<evidence type="ECO:0000256" key="2">
    <source>
        <dbReference type="ARBA" id="ARBA00004718"/>
    </source>
</evidence>
<evidence type="ECO:0000256" key="9">
    <source>
        <dbReference type="ARBA" id="ARBA00023242"/>
    </source>
</evidence>
<dbReference type="EMBL" id="KZ452012">
    <property type="protein sequence ID" value="PKA51896.1"/>
    <property type="molecule type" value="Genomic_DNA"/>
</dbReference>
<dbReference type="PROSITE" id="PS51044">
    <property type="entry name" value="ZF_SP_RING"/>
    <property type="match status" value="1"/>
</dbReference>
<dbReference type="AlphaFoldDB" id="A0A2I0A8N1"/>
<evidence type="ECO:0000256" key="4">
    <source>
        <dbReference type="ARBA" id="ARBA00022679"/>
    </source>
</evidence>
<keyword evidence="4" id="KW-0808">Transferase</keyword>
<evidence type="ECO:0000256" key="12">
    <source>
        <dbReference type="ARBA" id="ARBA00083458"/>
    </source>
</evidence>
<dbReference type="InterPro" id="IPR004181">
    <property type="entry name" value="Znf_MIZ"/>
</dbReference>
<keyword evidence="18" id="KW-1185">Reference proteome</keyword>
<comment type="subcellular location">
    <subcellularLocation>
        <location evidence="1">Nucleus</location>
    </subcellularLocation>
</comment>
<evidence type="ECO:0000256" key="11">
    <source>
        <dbReference type="ARBA" id="ARBA00068604"/>
    </source>
</evidence>
<feature type="domain" description="SP-RING-type" evidence="16">
    <location>
        <begin position="392"/>
        <end position="475"/>
    </location>
</feature>
<dbReference type="InterPro" id="IPR013083">
    <property type="entry name" value="Znf_RING/FYVE/PHD"/>
</dbReference>
<evidence type="ECO:0000256" key="13">
    <source>
        <dbReference type="PROSITE-ProRule" id="PRU00452"/>
    </source>
</evidence>
<dbReference type="Pfam" id="PF02891">
    <property type="entry name" value="zf-MIZ"/>
    <property type="match status" value="1"/>
</dbReference>
<evidence type="ECO:0000256" key="6">
    <source>
        <dbReference type="ARBA" id="ARBA00022771"/>
    </source>
</evidence>
<dbReference type="Proteomes" id="UP000236161">
    <property type="component" value="Unassembled WGS sequence"/>
</dbReference>
<dbReference type="SMART" id="SM00513">
    <property type="entry name" value="SAP"/>
    <property type="match status" value="1"/>
</dbReference>
<sequence length="898" mass="99656">MVEIRPSDISLLDLHRPLGKDLLARFVPVLWSIEAQAAANLILGSMDLVSSCKDKLAYFRIKELKDVLSQLGLAKQGKKQDLMDRVLSLLSDEPAPTHGLAKKMSIGKDRVAKVVEDTYRKMQVAGANDLASKNHGISDVKNANPREERDDSNHLEMKVRCLCGSSLITESMIQCDDRRCQVWQHVSCVLIPEKPLDGIMPEIPQIFYCELCRLSRADPFWLTIAHPLLPLKLLSSGAAPDGTNPLQTLDKMYPLSRADRELLQRSDYDLQVWCILLNDKVAFRMQWPQYPDLQVNGVQIRTINRAASQLLGINGRDDGPIITTCSREGTNKVCLTWCDARVFCFGVRIVRRRTLQQVLNLVPKEGDGECFEDALARVRRCIGGSATENADSDSDLEVVADTISVNLRCPMSGSRMKVAGRFRPCIHMGCFDLETFVELNQRSRKWQCPICLKNYSLDDLIIDPYFNRIASLMQNCGEDVNEIDVKPDGSWRAKISGEFKDLLMWHLPDGTICAVKEMNVNAKPKLDISNQVKQEVISEGYPGLKLGIKKNNNGDWVLNKSEPVEHESFGISSFEKSGNFFHNIIPTSSSATGSYRDGEDPSVNQDGGANFDLPFGNELESISIDLYKTGDECPPPPSADLNVIVLSDSDEDNVAMLSPPTAHDTIPSDCNVVPADQRVTDSYPDLYETSDHFEMPLWPLQSCPQNGSDLKLFGADPDGSDAFAGLGQNEYNLRSNSLVDDCRLHDLPSCLNADSNGNLINNETLTYDCNDPTLQIFLPSQPATSVHSQTDLNSHTEMGNVIGSDDWISLSIGGVGEPHLNSISANEQSSEQHFAPEESRMESLATASLLISMSGQTTNRTNLNSFNGENNFSFSHPRQPRSARKRPFHSINLDSDTD</sequence>
<evidence type="ECO:0000256" key="10">
    <source>
        <dbReference type="ARBA" id="ARBA00059134"/>
    </source>
</evidence>
<feature type="compositionally biased region" description="Basic residues" evidence="14">
    <location>
        <begin position="878"/>
        <end position="888"/>
    </location>
</feature>
<evidence type="ECO:0000256" key="5">
    <source>
        <dbReference type="ARBA" id="ARBA00022723"/>
    </source>
</evidence>
<evidence type="ECO:0000259" key="16">
    <source>
        <dbReference type="PROSITE" id="PS51044"/>
    </source>
</evidence>